<evidence type="ECO:0000313" key="1">
    <source>
        <dbReference type="EMBL" id="KAE9362152.1"/>
    </source>
</evidence>
<dbReference type="EMBL" id="QXFY01000007">
    <property type="protein sequence ID" value="KAE9362152.1"/>
    <property type="molecule type" value="Genomic_DNA"/>
</dbReference>
<sequence>MATSWRAFPVPQQFCGALVTVFPSTTTVESDFSAIGWERNAYRKSLTAFSLGGILHAKQFDLVSVFAGKKSNI</sequence>
<evidence type="ECO:0000313" key="2">
    <source>
        <dbReference type="Proteomes" id="UP000486351"/>
    </source>
</evidence>
<comment type="caution">
    <text evidence="1">The sequence shown here is derived from an EMBL/GenBank/DDBJ whole genome shotgun (WGS) entry which is preliminary data.</text>
</comment>
<protein>
    <submittedName>
        <fullName evidence="1">Uncharacterized protein</fullName>
    </submittedName>
</protein>
<name>A0A6G0SNW9_9STRA</name>
<dbReference type="AlphaFoldDB" id="A0A6G0SNW9"/>
<dbReference type="Proteomes" id="UP000486351">
    <property type="component" value="Unassembled WGS sequence"/>
</dbReference>
<dbReference type="PANTHER" id="PTHR37067">
    <property type="entry name" value="PX DOMAIN-CONTAINING PROTEIN"/>
    <property type="match status" value="1"/>
</dbReference>
<dbReference type="PANTHER" id="PTHR37067:SF3">
    <property type="entry name" value="PX DOMAIN-CONTAINING PROTEIN"/>
    <property type="match status" value="1"/>
</dbReference>
<accession>A0A6G0SNW9</accession>
<proteinExistence type="predicted"/>
<gene>
    <name evidence="1" type="ORF">PF008_g376</name>
</gene>
<reference evidence="1 2" key="1">
    <citation type="submission" date="2018-09" db="EMBL/GenBank/DDBJ databases">
        <title>Genomic investigation of the strawberry pathogen Phytophthora fragariae indicates pathogenicity is determined by transcriptional variation in three key races.</title>
        <authorList>
            <person name="Adams T.M."/>
            <person name="Armitage A.D."/>
            <person name="Sobczyk M.K."/>
            <person name="Bates H.J."/>
            <person name="Dunwell J.M."/>
            <person name="Nellist C.F."/>
            <person name="Harrison R.J."/>
        </authorList>
    </citation>
    <scope>NUCLEOTIDE SEQUENCE [LARGE SCALE GENOMIC DNA]</scope>
    <source>
        <strain evidence="1 2">NOV-77</strain>
    </source>
</reference>
<organism evidence="1 2">
    <name type="scientific">Phytophthora fragariae</name>
    <dbReference type="NCBI Taxonomy" id="53985"/>
    <lineage>
        <taxon>Eukaryota</taxon>
        <taxon>Sar</taxon>
        <taxon>Stramenopiles</taxon>
        <taxon>Oomycota</taxon>
        <taxon>Peronosporomycetes</taxon>
        <taxon>Peronosporales</taxon>
        <taxon>Peronosporaceae</taxon>
        <taxon>Phytophthora</taxon>
    </lineage>
</organism>